<keyword evidence="2" id="KW-1185">Reference proteome</keyword>
<evidence type="ECO:0000313" key="2">
    <source>
        <dbReference type="Proteomes" id="UP000243459"/>
    </source>
</evidence>
<gene>
    <name evidence="1" type="ORF">A4U43_C10F9640</name>
</gene>
<dbReference type="InterPro" id="IPR000225">
    <property type="entry name" value="Armadillo"/>
</dbReference>
<evidence type="ECO:0008006" key="3">
    <source>
        <dbReference type="Google" id="ProtNLM"/>
    </source>
</evidence>
<dbReference type="AlphaFoldDB" id="A0A5P1E254"/>
<dbReference type="Gramene" id="ONK56519">
    <property type="protein sequence ID" value="ONK56519"/>
    <property type="gene ID" value="A4U43_C10F9640"/>
</dbReference>
<dbReference type="SUPFAM" id="SSF48371">
    <property type="entry name" value="ARM repeat"/>
    <property type="match status" value="1"/>
</dbReference>
<organism evidence="1 2">
    <name type="scientific">Asparagus officinalis</name>
    <name type="common">Garden asparagus</name>
    <dbReference type="NCBI Taxonomy" id="4686"/>
    <lineage>
        <taxon>Eukaryota</taxon>
        <taxon>Viridiplantae</taxon>
        <taxon>Streptophyta</taxon>
        <taxon>Embryophyta</taxon>
        <taxon>Tracheophyta</taxon>
        <taxon>Spermatophyta</taxon>
        <taxon>Magnoliopsida</taxon>
        <taxon>Liliopsida</taxon>
        <taxon>Asparagales</taxon>
        <taxon>Asparagaceae</taxon>
        <taxon>Asparagoideae</taxon>
        <taxon>Asparagus</taxon>
    </lineage>
</organism>
<dbReference type="PANTHER" id="PTHR46043">
    <property type="entry name" value="ARM REPEAT SUPERFAMILY PROTEIN"/>
    <property type="match status" value="1"/>
</dbReference>
<sequence>MRVFVAEAVQCRADTASKPLSGHGGVRPLIEICQSGDSVSQTAAAGTLKNLSAVPEVRQSLSEEGIIRVMINLLDSGIVLGSKEYAAECLQNLSASNESLRRCIISEGGIKSLLNYMARFHAGTRPVAAVEKSRRFCPIDTLLSLGFFASSTLSLTDLLAHNKLPRPQYAKSQP</sequence>
<reference evidence="2" key="1">
    <citation type="journal article" date="2017" name="Nat. Commun.">
        <title>The asparagus genome sheds light on the origin and evolution of a young Y chromosome.</title>
        <authorList>
            <person name="Harkess A."/>
            <person name="Zhou J."/>
            <person name="Xu C."/>
            <person name="Bowers J.E."/>
            <person name="Van der Hulst R."/>
            <person name="Ayyampalayam S."/>
            <person name="Mercati F."/>
            <person name="Riccardi P."/>
            <person name="McKain M.R."/>
            <person name="Kakrana A."/>
            <person name="Tang H."/>
            <person name="Ray J."/>
            <person name="Groenendijk J."/>
            <person name="Arikit S."/>
            <person name="Mathioni S.M."/>
            <person name="Nakano M."/>
            <person name="Shan H."/>
            <person name="Telgmann-Rauber A."/>
            <person name="Kanno A."/>
            <person name="Yue Z."/>
            <person name="Chen H."/>
            <person name="Li W."/>
            <person name="Chen Y."/>
            <person name="Xu X."/>
            <person name="Zhang Y."/>
            <person name="Luo S."/>
            <person name="Chen H."/>
            <person name="Gao J."/>
            <person name="Mao Z."/>
            <person name="Pires J.C."/>
            <person name="Luo M."/>
            <person name="Kudrna D."/>
            <person name="Wing R.A."/>
            <person name="Meyers B.C."/>
            <person name="Yi K."/>
            <person name="Kong H."/>
            <person name="Lavrijsen P."/>
            <person name="Sunseri F."/>
            <person name="Falavigna A."/>
            <person name="Ye Y."/>
            <person name="Leebens-Mack J.H."/>
            <person name="Chen G."/>
        </authorList>
    </citation>
    <scope>NUCLEOTIDE SEQUENCE [LARGE SCALE GENOMIC DNA]</scope>
    <source>
        <strain evidence="2">cv. DH0086</strain>
    </source>
</reference>
<dbReference type="Pfam" id="PF00514">
    <property type="entry name" value="Arm"/>
    <property type="match status" value="1"/>
</dbReference>
<accession>A0A5P1E254</accession>
<name>A0A5P1E254_ASPOF</name>
<dbReference type="Gene3D" id="1.25.10.10">
    <property type="entry name" value="Leucine-rich Repeat Variant"/>
    <property type="match status" value="1"/>
</dbReference>
<dbReference type="EMBL" id="CM007390">
    <property type="protein sequence ID" value="ONK56519.1"/>
    <property type="molecule type" value="Genomic_DNA"/>
</dbReference>
<dbReference type="Proteomes" id="UP000243459">
    <property type="component" value="Chromosome 10"/>
</dbReference>
<protein>
    <recommendedName>
        <fullName evidence="3">Armadillo repeat-containing domain-containing protein</fullName>
    </recommendedName>
</protein>
<dbReference type="PANTHER" id="PTHR46043:SF9">
    <property type="entry name" value="ARM REPEAT SUPERFAMILY PROTEIN"/>
    <property type="match status" value="1"/>
</dbReference>
<proteinExistence type="predicted"/>
<evidence type="ECO:0000313" key="1">
    <source>
        <dbReference type="EMBL" id="ONK56519.1"/>
    </source>
</evidence>
<dbReference type="InterPro" id="IPR016024">
    <property type="entry name" value="ARM-type_fold"/>
</dbReference>
<dbReference type="InterPro" id="IPR011989">
    <property type="entry name" value="ARM-like"/>
</dbReference>